<evidence type="ECO:0000313" key="5">
    <source>
        <dbReference type="EMBL" id="NNM47134.1"/>
    </source>
</evidence>
<reference evidence="5 6" key="1">
    <citation type="submission" date="2020-04" db="EMBL/GenBank/DDBJ databases">
        <title>Knoellia sp. isolate from air conditioner.</title>
        <authorList>
            <person name="Chea S."/>
            <person name="Kim D.-U."/>
        </authorList>
    </citation>
    <scope>NUCLEOTIDE SEQUENCE [LARGE SCALE GENOMIC DNA]</scope>
    <source>
        <strain evidence="5 6">DB2414S</strain>
    </source>
</reference>
<gene>
    <name evidence="5" type="ORF">HJG52_14120</name>
</gene>
<comment type="caution">
    <text evidence="5">The sequence shown here is derived from an EMBL/GenBank/DDBJ whole genome shotgun (WGS) entry which is preliminary data.</text>
</comment>
<dbReference type="NCBIfam" id="TIGR00045">
    <property type="entry name" value="glycerate kinase"/>
    <property type="match status" value="1"/>
</dbReference>
<dbReference type="RefSeq" id="WP_171244266.1">
    <property type="nucleotide sequence ID" value="NZ_JABEPQ010000003.1"/>
</dbReference>
<proteinExistence type="inferred from homology"/>
<dbReference type="Gene3D" id="3.40.50.10350">
    <property type="entry name" value="Glycerate kinase, domain 1"/>
    <property type="match status" value="1"/>
</dbReference>
<dbReference type="InterPro" id="IPR018197">
    <property type="entry name" value="Glycerate_kinase_RE-like"/>
</dbReference>
<dbReference type="Gene3D" id="3.90.1510.10">
    <property type="entry name" value="Glycerate kinase, domain 2"/>
    <property type="match status" value="1"/>
</dbReference>
<evidence type="ECO:0000256" key="1">
    <source>
        <dbReference type="ARBA" id="ARBA00006284"/>
    </source>
</evidence>
<dbReference type="InterPro" id="IPR004381">
    <property type="entry name" value="Glycerate_kinase"/>
</dbReference>
<dbReference type="Proteomes" id="UP000588586">
    <property type="component" value="Unassembled WGS sequence"/>
</dbReference>
<evidence type="ECO:0000256" key="3">
    <source>
        <dbReference type="ARBA" id="ARBA00022777"/>
    </source>
</evidence>
<dbReference type="InterPro" id="IPR018193">
    <property type="entry name" value="Glyc_kinase_flavodox-like_fold"/>
</dbReference>
<keyword evidence="6" id="KW-1185">Reference proteome</keyword>
<protein>
    <submittedName>
        <fullName evidence="5">Glycerate kinase</fullName>
    </submittedName>
</protein>
<comment type="similarity">
    <text evidence="1 4">Belongs to the glycerate kinase type-1 family.</text>
</comment>
<dbReference type="PIRSF" id="PIRSF006078">
    <property type="entry name" value="GlxK"/>
    <property type="match status" value="1"/>
</dbReference>
<dbReference type="PANTHER" id="PTHR21599:SF0">
    <property type="entry name" value="GLYCERATE KINASE"/>
    <property type="match status" value="1"/>
</dbReference>
<organism evidence="5 6">
    <name type="scientific">Knoellia koreensis</name>
    <dbReference type="NCBI Taxonomy" id="2730921"/>
    <lineage>
        <taxon>Bacteria</taxon>
        <taxon>Bacillati</taxon>
        <taxon>Actinomycetota</taxon>
        <taxon>Actinomycetes</taxon>
        <taxon>Micrococcales</taxon>
        <taxon>Intrasporangiaceae</taxon>
        <taxon>Knoellia</taxon>
    </lineage>
</organism>
<dbReference type="EMBL" id="JABEPQ010000003">
    <property type="protein sequence ID" value="NNM47134.1"/>
    <property type="molecule type" value="Genomic_DNA"/>
</dbReference>
<dbReference type="InterPro" id="IPR036129">
    <property type="entry name" value="Glycerate_kinase_sf"/>
</dbReference>
<dbReference type="SUPFAM" id="SSF110738">
    <property type="entry name" value="Glycerate kinase I"/>
    <property type="match status" value="1"/>
</dbReference>
<dbReference type="GO" id="GO:0008887">
    <property type="term" value="F:glycerate kinase activity"/>
    <property type="evidence" value="ECO:0007669"/>
    <property type="project" value="UniProtKB-UniRule"/>
</dbReference>
<name>A0A849HKQ8_9MICO</name>
<accession>A0A849HKQ8</accession>
<dbReference type="GO" id="GO:0031388">
    <property type="term" value="P:organic acid phosphorylation"/>
    <property type="evidence" value="ECO:0007669"/>
    <property type="project" value="UniProtKB-UniRule"/>
</dbReference>
<keyword evidence="2 4" id="KW-0808">Transferase</keyword>
<dbReference type="PANTHER" id="PTHR21599">
    <property type="entry name" value="GLYCERATE KINASE"/>
    <property type="match status" value="1"/>
</dbReference>
<dbReference type="Pfam" id="PF02595">
    <property type="entry name" value="Gly_kinase"/>
    <property type="match status" value="1"/>
</dbReference>
<dbReference type="AlphaFoldDB" id="A0A849HKQ8"/>
<evidence type="ECO:0000256" key="2">
    <source>
        <dbReference type="ARBA" id="ARBA00022679"/>
    </source>
</evidence>
<keyword evidence="3 4" id="KW-0418">Kinase</keyword>
<evidence type="ECO:0000256" key="4">
    <source>
        <dbReference type="PIRNR" id="PIRNR006078"/>
    </source>
</evidence>
<sequence>MPRVLLAPDKFKGTLTAAEVAAHLEVGLRSVLTKVEVATVPVADGGDGTLAAAEAAGFDLVAVRAAGPTGMPLTASFARRGTEAVVELAEVSGLSRLPDGRPDPLGATSRGTGDLIAAALDAGCRRIVVGIGGSASTDGGVGLLRALGARVSGRRGRALRDGGGSLVDIVGLDLAELHPRLADAELVVASDVDNPLTGPTGAAAVYGPQKGAGPDEVEALDIGLSAWADVVAEATGRDLRDTPGAGAAGGVGFALLAVLGATMRPGAELVGELSGLPEAVAAADLVVTGEGSLDAQTLHGKAPAAVAALAARHSIPVVAVAGRVALDEATLREAGFDAAYGLIDEAGSRDEAFTAPGPLLERIGARIAREYREVLDAPATGRVEVEVARGR</sequence>
<evidence type="ECO:0000313" key="6">
    <source>
        <dbReference type="Proteomes" id="UP000588586"/>
    </source>
</evidence>